<keyword evidence="2" id="KW-0175">Coiled coil</keyword>
<dbReference type="Pfam" id="PF03195">
    <property type="entry name" value="LOB"/>
    <property type="match status" value="1"/>
</dbReference>
<organism evidence="5 6">
    <name type="scientific">Ceratodon purpureus</name>
    <name type="common">Fire moss</name>
    <name type="synonym">Dicranum purpureum</name>
    <dbReference type="NCBI Taxonomy" id="3225"/>
    <lineage>
        <taxon>Eukaryota</taxon>
        <taxon>Viridiplantae</taxon>
        <taxon>Streptophyta</taxon>
        <taxon>Embryophyta</taxon>
        <taxon>Bryophyta</taxon>
        <taxon>Bryophytina</taxon>
        <taxon>Bryopsida</taxon>
        <taxon>Dicranidae</taxon>
        <taxon>Pseudoditrichales</taxon>
        <taxon>Ditrichaceae</taxon>
        <taxon>Ceratodon</taxon>
    </lineage>
</organism>
<evidence type="ECO:0000256" key="3">
    <source>
        <dbReference type="SAM" id="MobiDB-lite"/>
    </source>
</evidence>
<comment type="similarity">
    <text evidence="1">Belongs to the LOB domain-containing protein family.</text>
</comment>
<accession>A0A8T0G7N9</accession>
<dbReference type="PANTHER" id="PTHR31301:SF21">
    <property type="entry name" value="LOB DOMAIN-CONTAINING PROTEIN 27-RELATED"/>
    <property type="match status" value="1"/>
</dbReference>
<reference evidence="5" key="1">
    <citation type="submission" date="2020-06" db="EMBL/GenBank/DDBJ databases">
        <title>WGS assembly of Ceratodon purpureus strain R40.</title>
        <authorList>
            <person name="Carey S.B."/>
            <person name="Jenkins J."/>
            <person name="Shu S."/>
            <person name="Lovell J.T."/>
            <person name="Sreedasyam A."/>
            <person name="Maumus F."/>
            <person name="Tiley G.P."/>
            <person name="Fernandez-Pozo N."/>
            <person name="Barry K."/>
            <person name="Chen C."/>
            <person name="Wang M."/>
            <person name="Lipzen A."/>
            <person name="Daum C."/>
            <person name="Saski C.A."/>
            <person name="Payton A.C."/>
            <person name="Mcbreen J.C."/>
            <person name="Conrad R.E."/>
            <person name="Kollar L.M."/>
            <person name="Olsson S."/>
            <person name="Huttunen S."/>
            <person name="Landis J.B."/>
            <person name="Wickett N.J."/>
            <person name="Johnson M.G."/>
            <person name="Rensing S.A."/>
            <person name="Grimwood J."/>
            <person name="Schmutz J."/>
            <person name="Mcdaniel S.F."/>
        </authorList>
    </citation>
    <scope>NUCLEOTIDE SEQUENCE</scope>
    <source>
        <strain evidence="5">R40</strain>
    </source>
</reference>
<gene>
    <name evidence="5" type="ORF">KC19_12G139300</name>
</gene>
<dbReference type="Proteomes" id="UP000822688">
    <property type="component" value="Chromosome 12"/>
</dbReference>
<feature type="coiled-coil region" evidence="2">
    <location>
        <begin position="102"/>
        <end position="129"/>
    </location>
</feature>
<evidence type="ECO:0000256" key="2">
    <source>
        <dbReference type="SAM" id="Coils"/>
    </source>
</evidence>
<dbReference type="EMBL" id="CM026433">
    <property type="protein sequence ID" value="KAG0555040.1"/>
    <property type="molecule type" value="Genomic_DNA"/>
</dbReference>
<dbReference type="AlphaFoldDB" id="A0A8T0G7N9"/>
<comment type="caution">
    <text evidence="5">The sequence shown here is derived from an EMBL/GenBank/DDBJ whole genome shotgun (WGS) entry which is preliminary data.</text>
</comment>
<dbReference type="OrthoDB" id="1893065at2759"/>
<evidence type="ECO:0000259" key="4">
    <source>
        <dbReference type="PROSITE" id="PS50891"/>
    </source>
</evidence>
<name>A0A8T0G7N9_CERPU</name>
<feature type="domain" description="LOB" evidence="4">
    <location>
        <begin position="22"/>
        <end position="123"/>
    </location>
</feature>
<evidence type="ECO:0000256" key="1">
    <source>
        <dbReference type="ARBA" id="ARBA00005474"/>
    </source>
</evidence>
<sequence length="334" mass="36318">MAGSGSGGSGSGSGGGGGGTSTACAACKYQRRKCTPDCPLSPYFPPDQPKRFQNVHKLFGVSNILRILKHVDPSKREDTVKSIAYEADTREKDPVHGCLGVITILQNQVSKLKDELAVAREQLYILQQQHNYNQQAQMQEIVGSLGGSTALVNVSSAQETNVLMQHLQQYNDMTQLSSDFAKSNPLPVSSFEPDQYLRNDTFDQIKPGSASTSRFDVGRYIRGESPVNHQPSPLLGPVKEEQAEHHRGASMHYGMGDSSTTFLESSADHNLLQDLDHAFDTPDPYAMAIRRPGSSGLLNLTVASEAELRRASGHHGVPEHELRSAGVYLTLTNN</sequence>
<dbReference type="PROSITE" id="PS50891">
    <property type="entry name" value="LOB"/>
    <property type="match status" value="1"/>
</dbReference>
<evidence type="ECO:0000313" key="6">
    <source>
        <dbReference type="Proteomes" id="UP000822688"/>
    </source>
</evidence>
<dbReference type="PANTHER" id="PTHR31301">
    <property type="entry name" value="LOB DOMAIN-CONTAINING PROTEIN 4-RELATED"/>
    <property type="match status" value="1"/>
</dbReference>
<evidence type="ECO:0000313" key="5">
    <source>
        <dbReference type="EMBL" id="KAG0555040.1"/>
    </source>
</evidence>
<proteinExistence type="inferred from homology"/>
<keyword evidence="6" id="KW-1185">Reference proteome</keyword>
<protein>
    <recommendedName>
        <fullName evidence="4">LOB domain-containing protein</fullName>
    </recommendedName>
</protein>
<feature type="region of interest" description="Disordered" evidence="3">
    <location>
        <begin position="1"/>
        <end position="21"/>
    </location>
</feature>
<dbReference type="InterPro" id="IPR004883">
    <property type="entry name" value="LOB"/>
</dbReference>
<feature type="compositionally biased region" description="Gly residues" evidence="3">
    <location>
        <begin position="1"/>
        <end position="20"/>
    </location>
</feature>